<evidence type="ECO:0000256" key="5">
    <source>
        <dbReference type="ARBA" id="ARBA00022553"/>
    </source>
</evidence>
<dbReference type="InterPro" id="IPR041977">
    <property type="entry name" value="KOW_Spt5_4"/>
</dbReference>
<feature type="compositionally biased region" description="Basic and acidic residues" evidence="12">
    <location>
        <begin position="67"/>
        <end position="94"/>
    </location>
</feature>
<evidence type="ECO:0000259" key="13">
    <source>
        <dbReference type="SMART" id="SM00738"/>
    </source>
</evidence>
<evidence type="ECO:0000256" key="7">
    <source>
        <dbReference type="ARBA" id="ARBA00023015"/>
    </source>
</evidence>
<dbReference type="CDD" id="cd06082">
    <property type="entry name" value="KOW_Spt5_2"/>
    <property type="match status" value="1"/>
</dbReference>
<dbReference type="Pfam" id="PF23037">
    <property type="entry name" value="KOWx_SPT5"/>
    <property type="match status" value="1"/>
</dbReference>
<feature type="region of interest" description="Disordered" evidence="12">
    <location>
        <begin position="1"/>
        <end position="95"/>
    </location>
</feature>
<dbReference type="SMART" id="SM00739">
    <property type="entry name" value="KOW"/>
    <property type="match status" value="5"/>
</dbReference>
<feature type="domain" description="Spt5 C-terminal" evidence="15">
    <location>
        <begin position="724"/>
        <end position="854"/>
    </location>
</feature>
<dbReference type="FunFam" id="2.30.30.30:FF:000016">
    <property type="entry name" value="Transcription elongation factor SPT5"/>
    <property type="match status" value="1"/>
</dbReference>
<feature type="domain" description="KOW" evidence="14">
    <location>
        <begin position="352"/>
        <end position="379"/>
    </location>
</feature>
<dbReference type="InterPro" id="IPR017071">
    <property type="entry name" value="TF_Spt5_eukaryote"/>
</dbReference>
<dbReference type="InterPro" id="IPR041973">
    <property type="entry name" value="KOW_Spt5_1"/>
</dbReference>
<keyword evidence="5" id="KW-0597">Phosphoprotein</keyword>
<keyword evidence="8" id="KW-0010">Activator</keyword>
<dbReference type="GO" id="GO:0032044">
    <property type="term" value="C:DSIF complex"/>
    <property type="evidence" value="ECO:0007669"/>
    <property type="project" value="TreeGrafter"/>
</dbReference>
<dbReference type="GO" id="GO:0006368">
    <property type="term" value="P:transcription elongation by RNA polymerase II"/>
    <property type="evidence" value="ECO:0007669"/>
    <property type="project" value="TreeGrafter"/>
</dbReference>
<dbReference type="AlphaFoldDB" id="A0A1I8E9U1"/>
<feature type="region of interest" description="Disordered" evidence="12">
    <location>
        <begin position="608"/>
        <end position="652"/>
    </location>
</feature>
<dbReference type="Pfam" id="PF23287">
    <property type="entry name" value="KOW7_SPT5"/>
    <property type="match status" value="1"/>
</dbReference>
<evidence type="ECO:0000256" key="12">
    <source>
        <dbReference type="SAM" id="MobiDB-lite"/>
    </source>
</evidence>
<feature type="compositionally biased region" description="Acidic residues" evidence="12">
    <location>
        <begin position="44"/>
        <end position="66"/>
    </location>
</feature>
<dbReference type="GO" id="GO:0006357">
    <property type="term" value="P:regulation of transcription by RNA polymerase II"/>
    <property type="evidence" value="ECO:0007669"/>
    <property type="project" value="InterPro"/>
</dbReference>
<dbReference type="InterPro" id="IPR041975">
    <property type="entry name" value="KOW_Spt5_2"/>
</dbReference>
<dbReference type="PIRSF" id="PIRSF036945">
    <property type="entry name" value="Spt5"/>
    <property type="match status" value="1"/>
</dbReference>
<dbReference type="InterPro" id="IPR039659">
    <property type="entry name" value="SPT5"/>
</dbReference>
<name>A0A1I8E9U1_WUCBA</name>
<dbReference type="Pfam" id="PF23288">
    <property type="entry name" value="KOW6_SPT5"/>
    <property type="match status" value="1"/>
</dbReference>
<dbReference type="Pfam" id="PF12815">
    <property type="entry name" value="CTD"/>
    <property type="match status" value="1"/>
</dbReference>
<dbReference type="InterPro" id="IPR041978">
    <property type="entry name" value="KOW_Spt5_5"/>
</dbReference>
<dbReference type="InterPro" id="IPR014722">
    <property type="entry name" value="Rib_uL2_dom2"/>
</dbReference>
<feature type="domain" description="KOW" evidence="14">
    <location>
        <begin position="930"/>
        <end position="957"/>
    </location>
</feature>
<evidence type="ECO:0000256" key="1">
    <source>
        <dbReference type="ARBA" id="ARBA00004123"/>
    </source>
</evidence>
<dbReference type="InterPro" id="IPR024945">
    <property type="entry name" value="Spt5_C_dom"/>
</dbReference>
<keyword evidence="4" id="KW-0678">Repressor</keyword>
<dbReference type="Pfam" id="PF23291">
    <property type="entry name" value="KOW4_SPT5"/>
    <property type="match status" value="1"/>
</dbReference>
<evidence type="ECO:0000256" key="10">
    <source>
        <dbReference type="ARBA" id="ARBA00023242"/>
    </source>
</evidence>
<feature type="domain" description="KOW" evidence="14">
    <location>
        <begin position="526"/>
        <end position="560"/>
    </location>
</feature>
<reference evidence="16 17" key="1">
    <citation type="submission" date="2016-11" db="UniProtKB">
        <authorList>
            <consortium name="WormBaseParasite"/>
        </authorList>
    </citation>
    <scope>IDENTIFICATION</scope>
    <source>
        <strain evidence="16 17">pt0022</strain>
    </source>
</reference>
<comment type="subcellular location">
    <subcellularLocation>
        <location evidence="1 11">Nucleus</location>
    </subcellularLocation>
</comment>
<dbReference type="Pfam" id="PF11942">
    <property type="entry name" value="Spt5_N"/>
    <property type="match status" value="1"/>
</dbReference>
<feature type="region of interest" description="Disordered" evidence="12">
    <location>
        <begin position="713"/>
        <end position="735"/>
    </location>
</feature>
<feature type="compositionally biased region" description="Basic residues" evidence="12">
    <location>
        <begin position="28"/>
        <end position="37"/>
    </location>
</feature>
<protein>
    <recommendedName>
        <fullName evidence="3 11">Transcription elongation factor SPT5</fullName>
    </recommendedName>
</protein>
<dbReference type="CDD" id="cd06083">
    <property type="entry name" value="KOW_Spt5_3"/>
    <property type="match status" value="1"/>
</dbReference>
<dbReference type="Pfam" id="PF03439">
    <property type="entry name" value="Spt5-NGN"/>
    <property type="match status" value="1"/>
</dbReference>
<proteinExistence type="inferred from homology"/>
<evidence type="ECO:0000256" key="4">
    <source>
        <dbReference type="ARBA" id="ARBA00022491"/>
    </source>
</evidence>
<dbReference type="PANTHER" id="PTHR11125">
    <property type="entry name" value="SUPPRESSOR OF TY 5"/>
    <property type="match status" value="1"/>
</dbReference>
<dbReference type="GO" id="GO:0032784">
    <property type="term" value="P:regulation of DNA-templated transcription elongation"/>
    <property type="evidence" value="ECO:0007669"/>
    <property type="project" value="InterPro"/>
</dbReference>
<dbReference type="InterPro" id="IPR005100">
    <property type="entry name" value="NGN-domain"/>
</dbReference>
<accession>A0A1I8E9U1</accession>
<feature type="domain" description="KOW" evidence="14">
    <location>
        <begin position="404"/>
        <end position="431"/>
    </location>
</feature>
<evidence type="ECO:0000256" key="2">
    <source>
        <dbReference type="ARBA" id="ARBA00006956"/>
    </source>
</evidence>
<dbReference type="GO" id="GO:0003729">
    <property type="term" value="F:mRNA binding"/>
    <property type="evidence" value="ECO:0007669"/>
    <property type="project" value="TreeGrafter"/>
</dbReference>
<dbReference type="CDD" id="cd06084">
    <property type="entry name" value="KOW_Spt5_4"/>
    <property type="match status" value="1"/>
</dbReference>
<keyword evidence="6" id="KW-0677">Repeat</keyword>
<evidence type="ECO:0000256" key="3">
    <source>
        <dbReference type="ARBA" id="ARBA00020181"/>
    </source>
</evidence>
<evidence type="ECO:0000256" key="9">
    <source>
        <dbReference type="ARBA" id="ARBA00023163"/>
    </source>
</evidence>
<dbReference type="InterPro" id="IPR008991">
    <property type="entry name" value="Translation_prot_SH3-like_sf"/>
</dbReference>
<dbReference type="Gene3D" id="3.30.70.940">
    <property type="entry name" value="NusG, N-terminal domain"/>
    <property type="match status" value="1"/>
</dbReference>
<evidence type="ECO:0000256" key="6">
    <source>
        <dbReference type="ARBA" id="ARBA00022737"/>
    </source>
</evidence>
<dbReference type="InterPro" id="IPR057936">
    <property type="entry name" value="KOWx_Spt5"/>
</dbReference>
<dbReference type="InterPro" id="IPR005824">
    <property type="entry name" value="KOW"/>
</dbReference>
<feature type="compositionally biased region" description="Basic and acidic residues" evidence="12">
    <location>
        <begin position="1"/>
        <end position="15"/>
    </location>
</feature>
<dbReference type="InterPro" id="IPR057934">
    <property type="entry name" value="KOW_Spt5_7"/>
</dbReference>
<evidence type="ECO:0000313" key="16">
    <source>
        <dbReference type="WBParaSite" id="maker-PairedContig_104-snap-gene-1.12-mRNA-1"/>
    </source>
</evidence>
<dbReference type="InterPro" id="IPR006645">
    <property type="entry name" value="NGN-like_dom"/>
</dbReference>
<dbReference type="Pfam" id="PF00467">
    <property type="entry name" value="KOW"/>
    <property type="match status" value="1"/>
</dbReference>
<evidence type="ECO:0000256" key="11">
    <source>
        <dbReference type="PIRNR" id="PIRNR036945"/>
    </source>
</evidence>
<dbReference type="SMART" id="SM01104">
    <property type="entry name" value="CTD"/>
    <property type="match status" value="1"/>
</dbReference>
<dbReference type="SUPFAM" id="SSF50104">
    <property type="entry name" value="Translation proteins SH3-like domain"/>
    <property type="match status" value="1"/>
</dbReference>
<organism evidence="16">
    <name type="scientific">Wuchereria bancrofti</name>
    <dbReference type="NCBI Taxonomy" id="6293"/>
    <lineage>
        <taxon>Eukaryota</taxon>
        <taxon>Metazoa</taxon>
        <taxon>Ecdysozoa</taxon>
        <taxon>Nematoda</taxon>
        <taxon>Chromadorea</taxon>
        <taxon>Rhabditida</taxon>
        <taxon>Spirurina</taxon>
        <taxon>Spiruromorpha</taxon>
        <taxon>Filarioidea</taxon>
        <taxon>Onchocercidae</taxon>
        <taxon>Wuchereria</taxon>
    </lineage>
</organism>
<dbReference type="CDD" id="cd06081">
    <property type="entry name" value="KOW_Spt5_1"/>
    <property type="match status" value="1"/>
</dbReference>
<feature type="domain" description="KOW" evidence="14">
    <location>
        <begin position="653"/>
        <end position="680"/>
    </location>
</feature>
<comment type="similarity">
    <text evidence="2 11">Belongs to the SPT5 family.</text>
</comment>
<feature type="domain" description="NusG-like N-terminal" evidence="13">
    <location>
        <begin position="142"/>
        <end position="231"/>
    </location>
</feature>
<dbReference type="WBParaSite" id="maker-PairedContig_104-snap-gene-1.12-mRNA-1">
    <property type="protein sequence ID" value="maker-PairedContig_104-snap-gene-1.12-mRNA-1"/>
    <property type="gene ID" value="maker-PairedContig_104-snap-gene-1.12"/>
</dbReference>
<dbReference type="InterPro" id="IPR041980">
    <property type="entry name" value="KOW_Spt5_6_metazoa"/>
</dbReference>
<dbReference type="STRING" id="6293.A0A1I8E9U1"/>
<dbReference type="Pfam" id="PF23290">
    <property type="entry name" value="KOW5_SPT5"/>
    <property type="match status" value="1"/>
</dbReference>
<dbReference type="CDD" id="cd06086">
    <property type="entry name" value="KOW_Spt5_6"/>
    <property type="match status" value="1"/>
</dbReference>
<dbReference type="WBParaSite" id="maker-PairedContig_3003-snap-gene-0.3-mRNA-1">
    <property type="protein sequence ID" value="maker-PairedContig_3003-snap-gene-0.3-mRNA-1"/>
    <property type="gene ID" value="maker-PairedContig_3003-snap-gene-0.3"/>
</dbReference>
<dbReference type="InterPro" id="IPR022581">
    <property type="entry name" value="Spt5_N"/>
</dbReference>
<dbReference type="CDD" id="cd06085">
    <property type="entry name" value="KOW_Spt5_5"/>
    <property type="match status" value="1"/>
</dbReference>
<dbReference type="FunFam" id="2.30.30.30:FF:000013">
    <property type="entry name" value="Transcription elongation factor SPT5"/>
    <property type="match status" value="1"/>
</dbReference>
<dbReference type="PANTHER" id="PTHR11125:SF7">
    <property type="entry name" value="TRANSCRIPTION ELONGATION FACTOR SPT5"/>
    <property type="match status" value="1"/>
</dbReference>
<dbReference type="InterPro" id="IPR039385">
    <property type="entry name" value="NGN_Euk"/>
</dbReference>
<dbReference type="SMART" id="SM00738">
    <property type="entry name" value="NGN"/>
    <property type="match status" value="1"/>
</dbReference>
<dbReference type="CDD" id="cd09888">
    <property type="entry name" value="NGN_Euk"/>
    <property type="match status" value="1"/>
</dbReference>
<keyword evidence="7" id="KW-0805">Transcription regulation</keyword>
<sequence length="982" mass="109499">MKPESKFSQHEKSDDERPESDGEEIVKNGRKRKRRTGVHQFILDDVEVDEDEEEEDGFEEDGDEMGIDPREREEAERMMKEQDERNREGRRRDLFSGMNEDQIEDYFKKKYANQSSYASVMDDDAALDDISRHSLLPSTNKDPNLWIVKCRLGEEKLVALQLMRKFIAYENTDNSLQIKSVVVKEGLKGMIYIEAFKQSHVATAITGVSALNQFRIAMVPIKEMCDTLKVAKDIPSLKNGMYVRLRRTMYRDDLAQVDWVDVAHNKVYLKLVPRIDYTRMRGALRAPDEPRFVKMKRRPQARLFDVERIKQQVDGVKPSLSELEKFQETSDDLKKECSFLIEGMKVKDLSCIFSPGDYVEVADGELVNLRGRVQSVDGEKIVMLPDHEDLKEPLTLNACELRKFFKTGDHVKVINGRYEGDTGLIVRVEDNLVILLSDLTMHELKVLPRDVQLCADVTTGVDSLGQFQYQDLVMLDQQTAGVIVRLEREYLEVLNMHGKVVRVKPQAIHGKKDTRFAQALDSQQNSIQVKDTVKVVDGPYASRGDAEDEKQGEIKHIYRSYAFVMSRKHMENGGLFVCKPRHLLLVGSKANTKIGDFIVKGLATPDPFSSPRHVELGGQTPRPGNMSSGRKGSSVGVPSTGGFDSQNRVRRDNQIIGKSVRITQGPLKGYFGIVKDATEQTARVELHSNCKTISVDRSRIMIVGDGTPGGTLIGGFLGRTPSGDSRTPMYSGGGKTPMYGAQTPMYGSQTPMHEGGRTPHYGALTPSYDGGRTPVHSSAWDPSTTPAHPISDDIHYDEPSSPFNVPTPGAMNPHTPGYNPDSSLGQSYAPMTPGGMYADYAAPSPFSDGRSNTGGAAAGSGAIPQHVLNSGEWVSVDMMVRFRDNYDDDELKGQEGTIKNVDSVEGRCSIYSFELDREVTAYFDQILPVKPQQGDRAKIIYGDDIGISGTLVSVDNTEAVVKTDNNDIVLSHIESLCRMENL</sequence>
<dbReference type="InterPro" id="IPR041976">
    <property type="entry name" value="KOW_Spt5_3"/>
</dbReference>
<evidence type="ECO:0000256" key="8">
    <source>
        <dbReference type="ARBA" id="ARBA00023159"/>
    </source>
</evidence>
<keyword evidence="9 11" id="KW-0804">Transcription</keyword>
<dbReference type="InterPro" id="IPR036735">
    <property type="entry name" value="NGN_dom_sf"/>
</dbReference>
<evidence type="ECO:0000259" key="15">
    <source>
        <dbReference type="SMART" id="SM01104"/>
    </source>
</evidence>
<dbReference type="FunFam" id="3.30.70.940:FF:000005">
    <property type="entry name" value="Transcription elongation factor SPT5"/>
    <property type="match status" value="1"/>
</dbReference>
<dbReference type="Pfam" id="PF23284">
    <property type="entry name" value="KOW2_Spt5"/>
    <property type="match status" value="1"/>
</dbReference>
<evidence type="ECO:0000259" key="14">
    <source>
        <dbReference type="SMART" id="SM00739"/>
    </source>
</evidence>
<keyword evidence="10 11" id="KW-0539">Nucleus</keyword>
<evidence type="ECO:0000313" key="17">
    <source>
        <dbReference type="WBParaSite" id="maker-PairedContig_3003-snap-gene-0.3-mRNA-1"/>
    </source>
</evidence>
<dbReference type="Gene3D" id="2.30.30.30">
    <property type="match status" value="3"/>
</dbReference>